<reference evidence="1" key="1">
    <citation type="journal article" date="2015" name="Nature">
        <title>Complex archaea that bridge the gap between prokaryotes and eukaryotes.</title>
        <authorList>
            <person name="Spang A."/>
            <person name="Saw J.H."/>
            <person name="Jorgensen S.L."/>
            <person name="Zaremba-Niedzwiedzka K."/>
            <person name="Martijn J."/>
            <person name="Lind A.E."/>
            <person name="van Eijk R."/>
            <person name="Schleper C."/>
            <person name="Guy L."/>
            <person name="Ettema T.J."/>
        </authorList>
    </citation>
    <scope>NUCLEOTIDE SEQUENCE</scope>
</reference>
<name>A0A0F9JNG4_9ZZZZ</name>
<evidence type="ECO:0000313" key="1">
    <source>
        <dbReference type="EMBL" id="KKM71339.1"/>
    </source>
</evidence>
<comment type="caution">
    <text evidence="1">The sequence shown here is derived from an EMBL/GenBank/DDBJ whole genome shotgun (WGS) entry which is preliminary data.</text>
</comment>
<accession>A0A0F9JNG4</accession>
<proteinExistence type="predicted"/>
<dbReference type="EMBL" id="LAZR01009657">
    <property type="protein sequence ID" value="KKM71339.1"/>
    <property type="molecule type" value="Genomic_DNA"/>
</dbReference>
<sequence length="347" mass="39760">MKIAVRSHEPTNSIDGYGGLEQRLGVMWGYFLEKEGHDVHYYHENVGCDESFDLAIDCPSEPTRSCTGDRPRIRAKQHIHSSYGIGPATHPEITCSPCYKNGNYILGVPHRQPYTIGLGLMAQGKTKAQILFLPLPYPDELMPQGLEKGFNRTEIWWGNKGNFDPVIGPDHHAYEPFMVNGVETLKALIKLNQKVDFKITFLLTNRTKQAAARWPDLGINELISQLKNVEQRETMPWTQLVQAIGKCKLNTHPGGLTSSIHETIFTHGVPVTPRENAHMFLRSPGVDLIRERQGVTADEIYDTYERLWFDEKFYTQVYEVYQESFEDHRSANVKKYWNRALEILELK</sequence>
<organism evidence="1">
    <name type="scientific">marine sediment metagenome</name>
    <dbReference type="NCBI Taxonomy" id="412755"/>
    <lineage>
        <taxon>unclassified sequences</taxon>
        <taxon>metagenomes</taxon>
        <taxon>ecological metagenomes</taxon>
    </lineage>
</organism>
<evidence type="ECO:0008006" key="2">
    <source>
        <dbReference type="Google" id="ProtNLM"/>
    </source>
</evidence>
<gene>
    <name evidence="1" type="ORF">LCGC14_1431630</name>
</gene>
<protein>
    <recommendedName>
        <fullName evidence="2">Glycosyltransferase family 1 protein</fullName>
    </recommendedName>
</protein>
<dbReference type="AlphaFoldDB" id="A0A0F9JNG4"/>